<name>A0A3M2I130_9GAMM</name>
<keyword evidence="3" id="KW-1015">Disulfide bond</keyword>
<evidence type="ECO:0000256" key="1">
    <source>
        <dbReference type="ARBA" id="ARBA00004196"/>
    </source>
</evidence>
<dbReference type="EMBL" id="RFLY01000009">
    <property type="protein sequence ID" value="RMH92882.1"/>
    <property type="molecule type" value="Genomic_DNA"/>
</dbReference>
<dbReference type="Gene3D" id="3.40.30.10">
    <property type="entry name" value="Glutaredoxin"/>
    <property type="match status" value="1"/>
</dbReference>
<protein>
    <submittedName>
        <fullName evidence="7">AhpC/TSA family protein</fullName>
    </submittedName>
</protein>
<gene>
    <name evidence="7" type="ORF">EBB59_07970</name>
</gene>
<dbReference type="PANTHER" id="PTHR42852:SF6">
    <property type="entry name" value="THIOL:DISULFIDE INTERCHANGE PROTEIN DSBE"/>
    <property type="match status" value="1"/>
</dbReference>
<evidence type="ECO:0000256" key="2">
    <source>
        <dbReference type="ARBA" id="ARBA00022748"/>
    </source>
</evidence>
<proteinExistence type="predicted"/>
<sequence>MLERNSDPTLPDASRRAARMARRRASRGIFQRYSPWVRAMRNLLRQAAFIFAGAVLLSALAGCEKPAATSAPPRNESARAGAGEAPADNFEIHGERMRGVPDGATIVLLIPPYGPGQEERRIEAQVKDGAFVLSGRIDQPAPGMLYIQWPDEKRYESAPMIVEHAGYQVEFLDDLVLVTKGGEYNDRIFAYRQFPEYLSERQRYKREMAKFSKLDMMDEAAVKRARKEMEVIRADNRADQIRRDYLWSLIDEASLPALLKLLAMSDFDSRQELTEEKESELLDLYQKTLGPHPLILQRRAAMAESAANEKTREESAVGARYKDIVARDADGKAHRLSDVLAANELVLLDFWASWCSPCRGEFPHLAKVYREFNGRGFEIFAVSLDAGEKEWRKALEEEMRKGNVPWVNLRDEGAMESTSAKAYGVTQLPNNVLIASDGTILARNLREFAIEREIRARMQPAGKAR</sequence>
<dbReference type="GO" id="GO:0016491">
    <property type="term" value="F:oxidoreductase activity"/>
    <property type="evidence" value="ECO:0007669"/>
    <property type="project" value="InterPro"/>
</dbReference>
<evidence type="ECO:0000259" key="6">
    <source>
        <dbReference type="PROSITE" id="PS51352"/>
    </source>
</evidence>
<evidence type="ECO:0000256" key="4">
    <source>
        <dbReference type="ARBA" id="ARBA00023284"/>
    </source>
</evidence>
<keyword evidence="4" id="KW-0676">Redox-active center</keyword>
<feature type="region of interest" description="Disordered" evidence="5">
    <location>
        <begin position="66"/>
        <end position="85"/>
    </location>
</feature>
<dbReference type="InterPro" id="IPR036249">
    <property type="entry name" value="Thioredoxin-like_sf"/>
</dbReference>
<dbReference type="GO" id="GO:0030313">
    <property type="term" value="C:cell envelope"/>
    <property type="evidence" value="ECO:0007669"/>
    <property type="project" value="UniProtKB-SubCell"/>
</dbReference>
<evidence type="ECO:0000313" key="8">
    <source>
        <dbReference type="Proteomes" id="UP000275012"/>
    </source>
</evidence>
<feature type="domain" description="Thioredoxin" evidence="6">
    <location>
        <begin position="315"/>
        <end position="463"/>
    </location>
</feature>
<dbReference type="AlphaFoldDB" id="A0A3M2I130"/>
<reference evidence="7 8" key="1">
    <citation type="submission" date="2018-10" db="EMBL/GenBank/DDBJ databases">
        <title>Proposal of Lysobacter pythonis sp. nov. isolated from royal pythons (Python regius).</title>
        <authorList>
            <person name="Hans-Juergen B."/>
            <person name="Huptas C."/>
            <person name="Sandra B."/>
            <person name="Igor L."/>
            <person name="Joachim S."/>
            <person name="Siegfried S."/>
            <person name="Mareike W."/>
            <person name="Peter K."/>
        </authorList>
    </citation>
    <scope>NUCLEOTIDE SEQUENCE [LARGE SCALE GENOMIC DNA]</scope>
    <source>
        <strain evidence="7 8">4284/11</strain>
    </source>
</reference>
<dbReference type="CDD" id="cd02966">
    <property type="entry name" value="TlpA_like_family"/>
    <property type="match status" value="1"/>
</dbReference>
<evidence type="ECO:0000256" key="3">
    <source>
        <dbReference type="ARBA" id="ARBA00023157"/>
    </source>
</evidence>
<dbReference type="PROSITE" id="PS51352">
    <property type="entry name" value="THIOREDOXIN_2"/>
    <property type="match status" value="1"/>
</dbReference>
<dbReference type="InterPro" id="IPR000866">
    <property type="entry name" value="AhpC/TSA"/>
</dbReference>
<keyword evidence="8" id="KW-1185">Reference proteome</keyword>
<organism evidence="7 8">
    <name type="scientific">Solilutibacter pythonis</name>
    <dbReference type="NCBI Taxonomy" id="2483112"/>
    <lineage>
        <taxon>Bacteria</taxon>
        <taxon>Pseudomonadati</taxon>
        <taxon>Pseudomonadota</taxon>
        <taxon>Gammaproteobacteria</taxon>
        <taxon>Lysobacterales</taxon>
        <taxon>Lysobacteraceae</taxon>
        <taxon>Solilutibacter</taxon>
    </lineage>
</organism>
<dbReference type="PANTHER" id="PTHR42852">
    <property type="entry name" value="THIOL:DISULFIDE INTERCHANGE PROTEIN DSBE"/>
    <property type="match status" value="1"/>
</dbReference>
<comment type="caution">
    <text evidence="7">The sequence shown here is derived from an EMBL/GenBank/DDBJ whole genome shotgun (WGS) entry which is preliminary data.</text>
</comment>
<dbReference type="Pfam" id="PF00578">
    <property type="entry name" value="AhpC-TSA"/>
    <property type="match status" value="1"/>
</dbReference>
<dbReference type="GO" id="GO:0017004">
    <property type="term" value="P:cytochrome complex assembly"/>
    <property type="evidence" value="ECO:0007669"/>
    <property type="project" value="UniProtKB-KW"/>
</dbReference>
<accession>A0A3M2I130</accession>
<evidence type="ECO:0000256" key="5">
    <source>
        <dbReference type="SAM" id="MobiDB-lite"/>
    </source>
</evidence>
<dbReference type="InterPro" id="IPR013766">
    <property type="entry name" value="Thioredoxin_domain"/>
</dbReference>
<dbReference type="GO" id="GO:0016209">
    <property type="term" value="F:antioxidant activity"/>
    <property type="evidence" value="ECO:0007669"/>
    <property type="project" value="InterPro"/>
</dbReference>
<dbReference type="SUPFAM" id="SSF52833">
    <property type="entry name" value="Thioredoxin-like"/>
    <property type="match status" value="1"/>
</dbReference>
<comment type="subcellular location">
    <subcellularLocation>
        <location evidence="1">Cell envelope</location>
    </subcellularLocation>
</comment>
<dbReference type="InterPro" id="IPR050553">
    <property type="entry name" value="Thioredoxin_ResA/DsbE_sf"/>
</dbReference>
<keyword evidence="2" id="KW-0201">Cytochrome c-type biogenesis</keyword>
<evidence type="ECO:0000313" key="7">
    <source>
        <dbReference type="EMBL" id="RMH92882.1"/>
    </source>
</evidence>
<dbReference type="Proteomes" id="UP000275012">
    <property type="component" value="Unassembled WGS sequence"/>
</dbReference>